<accession>A0A3D8K028</accession>
<evidence type="ECO:0000313" key="4">
    <source>
        <dbReference type="Proteomes" id="UP000256838"/>
    </source>
</evidence>
<dbReference type="AlphaFoldDB" id="A0A3D8K028"/>
<evidence type="ECO:0000256" key="2">
    <source>
        <dbReference type="SAM" id="MobiDB-lite"/>
    </source>
</evidence>
<dbReference type="Pfam" id="PF04519">
    <property type="entry name" value="Bactofilin"/>
    <property type="match status" value="1"/>
</dbReference>
<gene>
    <name evidence="3" type="ORF">DWV00_10870</name>
</gene>
<comment type="similarity">
    <text evidence="1">Belongs to the bactofilin family.</text>
</comment>
<keyword evidence="4" id="KW-1185">Reference proteome</keyword>
<feature type="region of interest" description="Disordered" evidence="2">
    <location>
        <begin position="229"/>
        <end position="258"/>
    </location>
</feature>
<reference evidence="3 4" key="1">
    <citation type="submission" date="2018-08" db="EMBL/GenBank/DDBJ databases">
        <title>Paraburkholderia sp. DHOM06 isolated from forest soil.</title>
        <authorList>
            <person name="Gao Z.-H."/>
            <person name="Qiu L.-H."/>
        </authorList>
    </citation>
    <scope>NUCLEOTIDE SEQUENCE [LARGE SCALE GENOMIC DNA]</scope>
    <source>
        <strain evidence="3 4">DHOM06</strain>
    </source>
</reference>
<dbReference type="PANTHER" id="PTHR35024">
    <property type="entry name" value="HYPOTHETICAL CYTOSOLIC PROTEIN"/>
    <property type="match status" value="1"/>
</dbReference>
<protein>
    <recommendedName>
        <fullName evidence="5">Polymer-forming cytoskeletal protein</fullName>
    </recommendedName>
</protein>
<proteinExistence type="inferred from homology"/>
<dbReference type="InterPro" id="IPR007607">
    <property type="entry name" value="BacA/B"/>
</dbReference>
<feature type="compositionally biased region" description="Low complexity" evidence="2">
    <location>
        <begin position="56"/>
        <end position="70"/>
    </location>
</feature>
<dbReference type="OrthoDB" id="8903691at2"/>
<evidence type="ECO:0000313" key="3">
    <source>
        <dbReference type="EMBL" id="RDU98763.1"/>
    </source>
</evidence>
<organism evidence="3 4">
    <name type="scientific">Trinickia dinghuensis</name>
    <dbReference type="NCBI Taxonomy" id="2291023"/>
    <lineage>
        <taxon>Bacteria</taxon>
        <taxon>Pseudomonadati</taxon>
        <taxon>Pseudomonadota</taxon>
        <taxon>Betaproteobacteria</taxon>
        <taxon>Burkholderiales</taxon>
        <taxon>Burkholderiaceae</taxon>
        <taxon>Trinickia</taxon>
    </lineage>
</organism>
<dbReference type="PANTHER" id="PTHR35024:SF4">
    <property type="entry name" value="POLYMER-FORMING CYTOSKELETAL PROTEIN"/>
    <property type="match status" value="1"/>
</dbReference>
<feature type="region of interest" description="Disordered" evidence="2">
    <location>
        <begin position="34"/>
        <end position="110"/>
    </location>
</feature>
<evidence type="ECO:0008006" key="5">
    <source>
        <dbReference type="Google" id="ProtNLM"/>
    </source>
</evidence>
<comment type="caution">
    <text evidence="3">The sequence shown here is derived from an EMBL/GenBank/DDBJ whole genome shotgun (WGS) entry which is preliminary data.</text>
</comment>
<name>A0A3D8K028_9BURK</name>
<evidence type="ECO:0000256" key="1">
    <source>
        <dbReference type="ARBA" id="ARBA00044755"/>
    </source>
</evidence>
<sequence length="258" mass="26523">MLRTEVPMNEPGFLVRVALGIGLAKRTVPAARMQSVNDATADAPAPAQGKRPQPVPASQAQQPVQSAQPAMRSQSMGISPRTEHGAAPRPAQTATGAAPRPQQSLSDGLPTRAKATDIGTVMPAAAQLTGDLEIEESIVLQCVVRGNVTQTGDHQVVLSATGGIHGVLRAHTAVIGGTVEGDIFADRVVLLETGVVHGNIEYSTIAIKEGATVNGVLIRVVPNVIGGGDDSTQVEPPRAEISGLRAVGSAADTRERAA</sequence>
<dbReference type="Proteomes" id="UP000256838">
    <property type="component" value="Unassembled WGS sequence"/>
</dbReference>
<dbReference type="EMBL" id="QRGA01000006">
    <property type="protein sequence ID" value="RDU98763.1"/>
    <property type="molecule type" value="Genomic_DNA"/>
</dbReference>